<reference evidence="1 2" key="1">
    <citation type="journal article" date="2010" name="Proc. Natl. Acad. Sci. U.S.A.">
        <title>Enigmatic, ultrasmall, uncultivated Archaea.</title>
        <authorList>
            <person name="Baker B.J."/>
            <person name="Comolli L.R."/>
            <person name="Dick G.J."/>
            <person name="Hauser L.J."/>
            <person name="Hyatt D."/>
            <person name="Dill B.D."/>
            <person name="Land M.L."/>
            <person name="Verberkmoes N.C."/>
            <person name="Hettich R.L."/>
            <person name="Banfield J.F."/>
        </authorList>
    </citation>
    <scope>NUCLEOTIDE SEQUENCE [LARGE SCALE GENOMIC DNA]</scope>
</reference>
<proteinExistence type="predicted"/>
<evidence type="ECO:0000313" key="1">
    <source>
        <dbReference type="EMBL" id="EFD92519.1"/>
    </source>
</evidence>
<name>D6GW98_PARA5</name>
<gene>
    <name evidence="1" type="ORF">BJBARM5_0780</name>
</gene>
<accession>D6GW98</accession>
<organism evidence="1 2">
    <name type="scientific">Candidatus Parvarchaeum acidophilus ARMAN-5</name>
    <dbReference type="NCBI Taxonomy" id="662762"/>
    <lineage>
        <taxon>Archaea</taxon>
        <taxon>Candidatus Parvarchaeota</taxon>
        <taxon>Candidatus Parvarchaeum</taxon>
    </lineage>
</organism>
<dbReference type="Proteomes" id="UP000009376">
    <property type="component" value="Unassembled WGS sequence"/>
</dbReference>
<dbReference type="EMBL" id="GG745583">
    <property type="protein sequence ID" value="EFD92519.1"/>
    <property type="molecule type" value="Genomic_DNA"/>
</dbReference>
<sequence>MEKTEEMNSLYEKLLEQITLYNQFKNNVSFEKAQKLSELLVKINNLAVKVGISHGDVEAQLMEMEMQLQSIDKNRSIIFI</sequence>
<protein>
    <submittedName>
        <fullName evidence="1">Uncharacterized protein</fullName>
    </submittedName>
</protein>
<evidence type="ECO:0000313" key="2">
    <source>
        <dbReference type="Proteomes" id="UP000009376"/>
    </source>
</evidence>
<dbReference type="AlphaFoldDB" id="D6GW98"/>